<dbReference type="GO" id="GO:0006352">
    <property type="term" value="P:DNA-templated transcription initiation"/>
    <property type="evidence" value="ECO:0007669"/>
    <property type="project" value="InterPro"/>
</dbReference>
<evidence type="ECO:0000313" key="7">
    <source>
        <dbReference type="EMBL" id="MBK9716624.1"/>
    </source>
</evidence>
<sequence length="180" mass="21295">MTQEELAIHLAGCQKHSRISQKVLYLGYYDFALSICRRYISSNEIIEEVINDAFYKVFTKIEQYNESWSFKTWFHRIVINTAIDRIRLEKKLPQFQNLDATNESVVWVEEEYLENLTQSKLLHMLDQLSPAYKTVFTLFVLDELSHEEISKMLNISIGTSKSNLFRARKVMRVLMESEQL</sequence>
<dbReference type="InterPro" id="IPR039425">
    <property type="entry name" value="RNA_pol_sigma-70-like"/>
</dbReference>
<dbReference type="GO" id="GO:0003677">
    <property type="term" value="F:DNA binding"/>
    <property type="evidence" value="ECO:0007669"/>
    <property type="project" value="InterPro"/>
</dbReference>
<dbReference type="InterPro" id="IPR014284">
    <property type="entry name" value="RNA_pol_sigma-70_dom"/>
</dbReference>
<dbReference type="InterPro" id="IPR013324">
    <property type="entry name" value="RNA_pol_sigma_r3/r4-like"/>
</dbReference>
<dbReference type="InterPro" id="IPR036388">
    <property type="entry name" value="WH-like_DNA-bd_sf"/>
</dbReference>
<evidence type="ECO:0000259" key="5">
    <source>
        <dbReference type="Pfam" id="PF04542"/>
    </source>
</evidence>
<keyword evidence="4" id="KW-0804">Transcription</keyword>
<reference evidence="7 8" key="1">
    <citation type="submission" date="2020-10" db="EMBL/GenBank/DDBJ databases">
        <title>Connecting structure to function with the recovery of over 1000 high-quality activated sludge metagenome-assembled genomes encoding full-length rRNA genes using long-read sequencing.</title>
        <authorList>
            <person name="Singleton C.M."/>
            <person name="Petriglieri F."/>
            <person name="Kristensen J.M."/>
            <person name="Kirkegaard R.H."/>
            <person name="Michaelsen T.Y."/>
            <person name="Andersen M.H."/>
            <person name="Karst S.M."/>
            <person name="Dueholm M.S."/>
            <person name="Nielsen P.H."/>
            <person name="Albertsen M."/>
        </authorList>
    </citation>
    <scope>NUCLEOTIDE SEQUENCE [LARGE SCALE GENOMIC DNA]</scope>
    <source>
        <strain evidence="7">Ribe_18-Q3-R11-54_BAT3C.373</strain>
    </source>
</reference>
<dbReference type="PANTHER" id="PTHR43133">
    <property type="entry name" value="RNA POLYMERASE ECF-TYPE SIGMA FACTO"/>
    <property type="match status" value="1"/>
</dbReference>
<evidence type="ECO:0000256" key="2">
    <source>
        <dbReference type="ARBA" id="ARBA00023015"/>
    </source>
</evidence>
<dbReference type="InterPro" id="IPR007627">
    <property type="entry name" value="RNA_pol_sigma70_r2"/>
</dbReference>
<dbReference type="Pfam" id="PF08281">
    <property type="entry name" value="Sigma70_r4_2"/>
    <property type="match status" value="1"/>
</dbReference>
<feature type="domain" description="RNA polymerase sigma-70 region 2" evidence="5">
    <location>
        <begin position="24"/>
        <end position="90"/>
    </location>
</feature>
<evidence type="ECO:0000256" key="4">
    <source>
        <dbReference type="ARBA" id="ARBA00023163"/>
    </source>
</evidence>
<dbReference type="InterPro" id="IPR013325">
    <property type="entry name" value="RNA_pol_sigma_r2"/>
</dbReference>
<dbReference type="Proteomes" id="UP000808349">
    <property type="component" value="Unassembled WGS sequence"/>
</dbReference>
<dbReference type="PANTHER" id="PTHR43133:SF46">
    <property type="entry name" value="RNA POLYMERASE SIGMA-70 FACTOR ECF SUBFAMILY"/>
    <property type="match status" value="1"/>
</dbReference>
<dbReference type="GO" id="GO:0016987">
    <property type="term" value="F:sigma factor activity"/>
    <property type="evidence" value="ECO:0007669"/>
    <property type="project" value="UniProtKB-KW"/>
</dbReference>
<dbReference type="AlphaFoldDB" id="A0A9D7S755"/>
<dbReference type="EMBL" id="JADKFW010000004">
    <property type="protein sequence ID" value="MBK9716624.1"/>
    <property type="molecule type" value="Genomic_DNA"/>
</dbReference>
<evidence type="ECO:0000256" key="1">
    <source>
        <dbReference type="ARBA" id="ARBA00010641"/>
    </source>
</evidence>
<dbReference type="InterPro" id="IPR013249">
    <property type="entry name" value="RNA_pol_sigma70_r4_t2"/>
</dbReference>
<dbReference type="CDD" id="cd06171">
    <property type="entry name" value="Sigma70_r4"/>
    <property type="match status" value="1"/>
</dbReference>
<keyword evidence="3" id="KW-0731">Sigma factor</keyword>
<dbReference type="SUPFAM" id="SSF88659">
    <property type="entry name" value="Sigma3 and sigma4 domains of RNA polymerase sigma factors"/>
    <property type="match status" value="1"/>
</dbReference>
<comment type="caution">
    <text evidence="7">The sequence shown here is derived from an EMBL/GenBank/DDBJ whole genome shotgun (WGS) entry which is preliminary data.</text>
</comment>
<gene>
    <name evidence="7" type="ORF">IPO85_03730</name>
</gene>
<protein>
    <submittedName>
        <fullName evidence="7">Sigma-70 family RNA polymerase sigma factor</fullName>
    </submittedName>
</protein>
<evidence type="ECO:0000259" key="6">
    <source>
        <dbReference type="Pfam" id="PF08281"/>
    </source>
</evidence>
<proteinExistence type="inferred from homology"/>
<evidence type="ECO:0000256" key="3">
    <source>
        <dbReference type="ARBA" id="ARBA00023082"/>
    </source>
</evidence>
<evidence type="ECO:0000313" key="8">
    <source>
        <dbReference type="Proteomes" id="UP000808349"/>
    </source>
</evidence>
<dbReference type="Gene3D" id="1.10.1740.10">
    <property type="match status" value="1"/>
</dbReference>
<organism evidence="7 8">
    <name type="scientific">Candidatus Defluviibacterium haderslevense</name>
    <dbReference type="NCBI Taxonomy" id="2981993"/>
    <lineage>
        <taxon>Bacteria</taxon>
        <taxon>Pseudomonadati</taxon>
        <taxon>Bacteroidota</taxon>
        <taxon>Saprospiria</taxon>
        <taxon>Saprospirales</taxon>
        <taxon>Saprospiraceae</taxon>
        <taxon>Candidatus Defluviibacterium</taxon>
    </lineage>
</organism>
<feature type="domain" description="RNA polymerase sigma factor 70 region 4 type 2" evidence="6">
    <location>
        <begin position="120"/>
        <end position="169"/>
    </location>
</feature>
<keyword evidence="2" id="KW-0805">Transcription regulation</keyword>
<dbReference type="NCBIfam" id="TIGR02937">
    <property type="entry name" value="sigma70-ECF"/>
    <property type="match status" value="1"/>
</dbReference>
<dbReference type="Pfam" id="PF04542">
    <property type="entry name" value="Sigma70_r2"/>
    <property type="match status" value="1"/>
</dbReference>
<dbReference type="SUPFAM" id="SSF88946">
    <property type="entry name" value="Sigma2 domain of RNA polymerase sigma factors"/>
    <property type="match status" value="1"/>
</dbReference>
<comment type="similarity">
    <text evidence="1">Belongs to the sigma-70 factor family. ECF subfamily.</text>
</comment>
<accession>A0A9D7S755</accession>
<dbReference type="Gene3D" id="1.10.10.10">
    <property type="entry name" value="Winged helix-like DNA-binding domain superfamily/Winged helix DNA-binding domain"/>
    <property type="match status" value="1"/>
</dbReference>
<name>A0A9D7S755_9BACT</name>